<evidence type="ECO:0000256" key="2">
    <source>
        <dbReference type="ARBA" id="ARBA00009864"/>
    </source>
</evidence>
<dbReference type="Proteomes" id="UP000673691">
    <property type="component" value="Unassembled WGS sequence"/>
</dbReference>
<dbReference type="GO" id="GO:0005763">
    <property type="term" value="C:mitochondrial small ribosomal subunit"/>
    <property type="evidence" value="ECO:0007669"/>
    <property type="project" value="InterPro"/>
</dbReference>
<keyword evidence="9" id="KW-1185">Reference proteome</keyword>
<organism evidence="8 9">
    <name type="scientific">Olpidium bornovanus</name>
    <dbReference type="NCBI Taxonomy" id="278681"/>
    <lineage>
        <taxon>Eukaryota</taxon>
        <taxon>Fungi</taxon>
        <taxon>Fungi incertae sedis</taxon>
        <taxon>Olpidiomycota</taxon>
        <taxon>Olpidiomycotina</taxon>
        <taxon>Olpidiomycetes</taxon>
        <taxon>Olpidiales</taxon>
        <taxon>Olpidiaceae</taxon>
        <taxon>Olpidium</taxon>
    </lineage>
</organism>
<keyword evidence="4" id="KW-0496">Mitochondrion</keyword>
<protein>
    <recommendedName>
        <fullName evidence="6">Small ribosomal subunit protein mS23</fullName>
    </recommendedName>
    <alternativeName>
        <fullName evidence="7">37S ribosomal protein S25, mitochondrial</fullName>
    </alternativeName>
</protein>
<keyword evidence="3 8" id="KW-0689">Ribosomal protein</keyword>
<dbReference type="AlphaFoldDB" id="A0A8H8DM06"/>
<gene>
    <name evidence="8" type="ORF">BJ554DRAFT_7088</name>
</gene>
<evidence type="ECO:0000256" key="1">
    <source>
        <dbReference type="ARBA" id="ARBA00004173"/>
    </source>
</evidence>
<comment type="subcellular location">
    <subcellularLocation>
        <location evidence="1">Mitochondrion</location>
    </subcellularLocation>
</comment>
<comment type="caution">
    <text evidence="8">The sequence shown here is derived from an EMBL/GenBank/DDBJ whole genome shotgun (WGS) entry which is preliminary data.</text>
</comment>
<evidence type="ECO:0000313" key="9">
    <source>
        <dbReference type="Proteomes" id="UP000673691"/>
    </source>
</evidence>
<evidence type="ECO:0000313" key="8">
    <source>
        <dbReference type="EMBL" id="KAG5463479.1"/>
    </source>
</evidence>
<dbReference type="OrthoDB" id="5539935at2759"/>
<name>A0A8H8DM06_9FUNG</name>
<evidence type="ECO:0000256" key="5">
    <source>
        <dbReference type="ARBA" id="ARBA00023274"/>
    </source>
</evidence>
<evidence type="ECO:0000256" key="3">
    <source>
        <dbReference type="ARBA" id="ARBA00022980"/>
    </source>
</evidence>
<proteinExistence type="inferred from homology"/>
<dbReference type="PANTHER" id="PTHR37799">
    <property type="entry name" value="37S RIBOSOMAL PROTEIN S25, MITOCHONDRIAL"/>
    <property type="match status" value="1"/>
</dbReference>
<dbReference type="GO" id="GO:0003735">
    <property type="term" value="F:structural constituent of ribosome"/>
    <property type="evidence" value="ECO:0007669"/>
    <property type="project" value="InterPro"/>
</dbReference>
<dbReference type="PANTHER" id="PTHR37799:SF1">
    <property type="entry name" value="SMALL RIBOSOMAL SUBUNIT PROTEIN MS23"/>
    <property type="match status" value="1"/>
</dbReference>
<comment type="similarity">
    <text evidence="2">Belongs to the mitochondrion-specific ribosomal protein mS23 family.</text>
</comment>
<evidence type="ECO:0000256" key="4">
    <source>
        <dbReference type="ARBA" id="ARBA00023128"/>
    </source>
</evidence>
<evidence type="ECO:0000256" key="7">
    <source>
        <dbReference type="ARBA" id="ARBA00035421"/>
    </source>
</evidence>
<dbReference type="InterPro" id="IPR016939">
    <property type="entry name" value="Ribosomal_mS23_fun"/>
</dbReference>
<dbReference type="Pfam" id="PF13741">
    <property type="entry name" value="MRP-S25"/>
    <property type="match status" value="1"/>
</dbReference>
<keyword evidence="5" id="KW-0687">Ribonucleoprotein</keyword>
<evidence type="ECO:0000256" key="6">
    <source>
        <dbReference type="ARBA" id="ARBA00035137"/>
    </source>
</evidence>
<sequence length="281" mass="32453">MRFVFESTARDMPYVVARAVNVNRMMRPPPWLVAAKRVPPAPSVTYRRREWNDVGGTAEWEKEEREEDVRQAEYQRRKQAAQAAKPDRTAAGWTAAYAPAVKVRPHRAFRREVLEKRETAYRKYVPVIEYPEDELRRQFYENHPFELLRPSTMVEKDGLNVRDWSRLDGGVDAPLTGESVINHQHYLTRAEKMSPPEAYHRVVSELYKSRAREEVAIRVAEEQAIHHGAITNPGNYNTLDDALQNEDIAIKESYAYMDTIAQSYVFSPFLRGLGRGVCALC</sequence>
<accession>A0A8H8DM06</accession>
<dbReference type="EMBL" id="JAEFCI010000533">
    <property type="protein sequence ID" value="KAG5463479.1"/>
    <property type="molecule type" value="Genomic_DNA"/>
</dbReference>
<reference evidence="8 9" key="1">
    <citation type="journal article" name="Sci. Rep.">
        <title>Genome-scale phylogenetic analyses confirm Olpidium as the closest living zoosporic fungus to the non-flagellated, terrestrial fungi.</title>
        <authorList>
            <person name="Chang Y."/>
            <person name="Rochon D."/>
            <person name="Sekimoto S."/>
            <person name="Wang Y."/>
            <person name="Chovatia M."/>
            <person name="Sandor L."/>
            <person name="Salamov A."/>
            <person name="Grigoriev I.V."/>
            <person name="Stajich J.E."/>
            <person name="Spatafora J.W."/>
        </authorList>
    </citation>
    <scope>NUCLEOTIDE SEQUENCE [LARGE SCALE GENOMIC DNA]</scope>
    <source>
        <strain evidence="8">S191</strain>
    </source>
</reference>